<evidence type="ECO:0008006" key="4">
    <source>
        <dbReference type="Google" id="ProtNLM"/>
    </source>
</evidence>
<comment type="caution">
    <text evidence="2">The sequence shown here is derived from an EMBL/GenBank/DDBJ whole genome shotgun (WGS) entry which is preliminary data.</text>
</comment>
<sequence length="134" mass="13986">MRSVLRKVPGTASSVAVLGVLGLVLGAGLLSVPCLFRFATGLDGPFCGGSRMIGAVLHGDLLSALDFNAFALLVFPPFVLAMLVSGARRELGVAARVWPSGFFGKLLGCGLAVVVLTWTVLRNLPFEPFTALRA</sequence>
<accession>A0A839E224</accession>
<dbReference type="InterPro" id="IPR021215">
    <property type="entry name" value="DUF2752"/>
</dbReference>
<proteinExistence type="predicted"/>
<evidence type="ECO:0000256" key="1">
    <source>
        <dbReference type="SAM" id="Phobius"/>
    </source>
</evidence>
<dbReference type="EMBL" id="JACGWZ010000003">
    <property type="protein sequence ID" value="MBA8825461.1"/>
    <property type="molecule type" value="Genomic_DNA"/>
</dbReference>
<keyword evidence="3" id="KW-1185">Reference proteome</keyword>
<organism evidence="2 3">
    <name type="scientific">Halosaccharopolyspora lacisalsi</name>
    <dbReference type="NCBI Taxonomy" id="1000566"/>
    <lineage>
        <taxon>Bacteria</taxon>
        <taxon>Bacillati</taxon>
        <taxon>Actinomycetota</taxon>
        <taxon>Actinomycetes</taxon>
        <taxon>Pseudonocardiales</taxon>
        <taxon>Pseudonocardiaceae</taxon>
        <taxon>Halosaccharopolyspora</taxon>
    </lineage>
</organism>
<protein>
    <recommendedName>
        <fullName evidence="4">DUF2752 domain-containing protein</fullName>
    </recommendedName>
</protein>
<dbReference type="RefSeq" id="WP_182544639.1">
    <property type="nucleotide sequence ID" value="NZ_JACGWZ010000003.1"/>
</dbReference>
<dbReference type="Pfam" id="PF10825">
    <property type="entry name" value="DUF2752"/>
    <property type="match status" value="1"/>
</dbReference>
<reference evidence="2 3" key="1">
    <citation type="submission" date="2020-07" db="EMBL/GenBank/DDBJ databases">
        <title>Sequencing the genomes of 1000 actinobacteria strains.</title>
        <authorList>
            <person name="Klenk H.-P."/>
        </authorList>
    </citation>
    <scope>NUCLEOTIDE SEQUENCE [LARGE SCALE GENOMIC DNA]</scope>
    <source>
        <strain evidence="2 3">DSM 45975</strain>
    </source>
</reference>
<name>A0A839E224_9PSEU</name>
<gene>
    <name evidence="2" type="ORF">FHX42_002812</name>
</gene>
<evidence type="ECO:0000313" key="3">
    <source>
        <dbReference type="Proteomes" id="UP000569329"/>
    </source>
</evidence>
<feature type="transmembrane region" description="Helical" evidence="1">
    <location>
        <begin position="97"/>
        <end position="121"/>
    </location>
</feature>
<dbReference type="Proteomes" id="UP000569329">
    <property type="component" value="Unassembled WGS sequence"/>
</dbReference>
<keyword evidence="1" id="KW-0812">Transmembrane</keyword>
<feature type="transmembrane region" description="Helical" evidence="1">
    <location>
        <begin position="12"/>
        <end position="32"/>
    </location>
</feature>
<keyword evidence="1" id="KW-0472">Membrane</keyword>
<feature type="transmembrane region" description="Helical" evidence="1">
    <location>
        <begin position="67"/>
        <end position="85"/>
    </location>
</feature>
<keyword evidence="1" id="KW-1133">Transmembrane helix</keyword>
<dbReference type="AlphaFoldDB" id="A0A839E224"/>
<evidence type="ECO:0000313" key="2">
    <source>
        <dbReference type="EMBL" id="MBA8825461.1"/>
    </source>
</evidence>